<name>A0A0D3IJ58_EMIH1</name>
<dbReference type="HOGENOM" id="CLU_1411176_0_0_1"/>
<dbReference type="KEGG" id="ehx:EMIHUDRAFT_214579"/>
<dbReference type="InterPro" id="IPR029023">
    <property type="entry name" value="Tensin_phosphatase"/>
</dbReference>
<dbReference type="STRING" id="2903.R1BMT7"/>
<dbReference type="Proteomes" id="UP000013827">
    <property type="component" value="Unassembled WGS sequence"/>
</dbReference>
<evidence type="ECO:0000259" key="2">
    <source>
        <dbReference type="PROSITE" id="PS50056"/>
    </source>
</evidence>
<dbReference type="InterPro" id="IPR057023">
    <property type="entry name" value="PTP-SAK"/>
</dbReference>
<reference evidence="4" key="2">
    <citation type="submission" date="2024-10" db="UniProtKB">
        <authorList>
            <consortium name="EnsemblProtists"/>
        </authorList>
    </citation>
    <scope>IDENTIFICATION</scope>
</reference>
<evidence type="ECO:0000313" key="5">
    <source>
        <dbReference type="Proteomes" id="UP000013827"/>
    </source>
</evidence>
<dbReference type="SUPFAM" id="SSF52799">
    <property type="entry name" value="(Phosphotyrosine protein) phosphatases II"/>
    <property type="match status" value="1"/>
</dbReference>
<dbReference type="PANTHER" id="PTHR12305">
    <property type="entry name" value="PHOSPHATASE WITH HOMOLOGY TO TENSIN"/>
    <property type="match status" value="1"/>
</dbReference>
<sequence length="193" mass="21378">MMHDFCASVAAWHDEHPDNVAVVHCKAGKGRTGTMISAALSLDALAFYGFARTNNCEGVTIASQRLYVHYYARLCREPAACERLLDRQAACRLVRLIGTRPDVPVVDVNTKSCPLLLSSDVRVEVSHRVSGQMHDDKLFSFWFNAAMLSKQLLSHLPLAACARRATSATRPVSPFLDFARLLDRDVAMFAQPT</sequence>
<organism evidence="4 5">
    <name type="scientific">Emiliania huxleyi (strain CCMP1516)</name>
    <dbReference type="NCBI Taxonomy" id="280463"/>
    <lineage>
        <taxon>Eukaryota</taxon>
        <taxon>Haptista</taxon>
        <taxon>Haptophyta</taxon>
        <taxon>Prymnesiophyceae</taxon>
        <taxon>Isochrysidales</taxon>
        <taxon>Noelaerhabdaceae</taxon>
        <taxon>Emiliania</taxon>
    </lineage>
</organism>
<dbReference type="EnsemblProtists" id="EOD11293">
    <property type="protein sequence ID" value="EOD11293"/>
    <property type="gene ID" value="EMIHUDRAFT_214579"/>
</dbReference>
<evidence type="ECO:0000313" key="4">
    <source>
        <dbReference type="EnsemblProtists" id="EOD11293"/>
    </source>
</evidence>
<evidence type="ECO:0000256" key="1">
    <source>
        <dbReference type="ARBA" id="ARBA00022801"/>
    </source>
</evidence>
<keyword evidence="1" id="KW-0378">Hydrolase</keyword>
<dbReference type="RefSeq" id="XP_005763722.1">
    <property type="nucleotide sequence ID" value="XM_005763665.1"/>
</dbReference>
<dbReference type="eggNOG" id="KOG2283">
    <property type="taxonomic scope" value="Eukaryota"/>
</dbReference>
<dbReference type="GO" id="GO:0005829">
    <property type="term" value="C:cytosol"/>
    <property type="evidence" value="ECO:0007669"/>
    <property type="project" value="TreeGrafter"/>
</dbReference>
<dbReference type="Gene3D" id="2.60.40.1110">
    <property type="match status" value="1"/>
</dbReference>
<keyword evidence="5" id="KW-1185">Reference proteome</keyword>
<reference evidence="5" key="1">
    <citation type="journal article" date="2013" name="Nature">
        <title>Pan genome of the phytoplankton Emiliania underpins its global distribution.</title>
        <authorList>
            <person name="Read B.A."/>
            <person name="Kegel J."/>
            <person name="Klute M.J."/>
            <person name="Kuo A."/>
            <person name="Lefebvre S.C."/>
            <person name="Maumus F."/>
            <person name="Mayer C."/>
            <person name="Miller J."/>
            <person name="Monier A."/>
            <person name="Salamov A."/>
            <person name="Young J."/>
            <person name="Aguilar M."/>
            <person name="Claverie J.M."/>
            <person name="Frickenhaus S."/>
            <person name="Gonzalez K."/>
            <person name="Herman E.K."/>
            <person name="Lin Y.C."/>
            <person name="Napier J."/>
            <person name="Ogata H."/>
            <person name="Sarno A.F."/>
            <person name="Shmutz J."/>
            <person name="Schroeder D."/>
            <person name="de Vargas C."/>
            <person name="Verret F."/>
            <person name="von Dassow P."/>
            <person name="Valentin K."/>
            <person name="Van de Peer Y."/>
            <person name="Wheeler G."/>
            <person name="Dacks J.B."/>
            <person name="Delwiche C.F."/>
            <person name="Dyhrman S.T."/>
            <person name="Glockner G."/>
            <person name="John U."/>
            <person name="Richards T."/>
            <person name="Worden A.Z."/>
            <person name="Zhang X."/>
            <person name="Grigoriev I.V."/>
            <person name="Allen A.E."/>
            <person name="Bidle K."/>
            <person name="Borodovsky M."/>
            <person name="Bowler C."/>
            <person name="Brownlee C."/>
            <person name="Cock J.M."/>
            <person name="Elias M."/>
            <person name="Gladyshev V.N."/>
            <person name="Groth M."/>
            <person name="Guda C."/>
            <person name="Hadaegh A."/>
            <person name="Iglesias-Rodriguez M.D."/>
            <person name="Jenkins J."/>
            <person name="Jones B.M."/>
            <person name="Lawson T."/>
            <person name="Leese F."/>
            <person name="Lindquist E."/>
            <person name="Lobanov A."/>
            <person name="Lomsadze A."/>
            <person name="Malik S.B."/>
            <person name="Marsh M.E."/>
            <person name="Mackinder L."/>
            <person name="Mock T."/>
            <person name="Mueller-Roeber B."/>
            <person name="Pagarete A."/>
            <person name="Parker M."/>
            <person name="Probert I."/>
            <person name="Quesneville H."/>
            <person name="Raines C."/>
            <person name="Rensing S.A."/>
            <person name="Riano-Pachon D.M."/>
            <person name="Richier S."/>
            <person name="Rokitta S."/>
            <person name="Shiraiwa Y."/>
            <person name="Soanes D.M."/>
            <person name="van der Giezen M."/>
            <person name="Wahlund T.M."/>
            <person name="Williams B."/>
            <person name="Wilson W."/>
            <person name="Wolfe G."/>
            <person name="Wurch L.L."/>
        </authorList>
    </citation>
    <scope>NUCLEOTIDE SEQUENCE</scope>
</reference>
<dbReference type="InterPro" id="IPR016130">
    <property type="entry name" value="Tyr_Pase_AS"/>
</dbReference>
<proteinExistence type="predicted"/>
<evidence type="ECO:0008006" key="6">
    <source>
        <dbReference type="Google" id="ProtNLM"/>
    </source>
</evidence>
<dbReference type="Gene3D" id="3.90.190.10">
    <property type="entry name" value="Protein tyrosine phosphatase superfamily"/>
    <property type="match status" value="1"/>
</dbReference>
<evidence type="ECO:0000259" key="3">
    <source>
        <dbReference type="PROSITE" id="PS51181"/>
    </source>
</evidence>
<dbReference type="InterPro" id="IPR051281">
    <property type="entry name" value="Dual-spec_lipid-protein_phosph"/>
</dbReference>
<protein>
    <recommendedName>
        <fullName evidence="6">Phosphatidylinositol-3,4,5-trisphosphate 3-phosphatase</fullName>
    </recommendedName>
</protein>
<dbReference type="GeneID" id="17257578"/>
<dbReference type="PaxDb" id="2903-EOD11293"/>
<dbReference type="PROSITE" id="PS00383">
    <property type="entry name" value="TYR_PHOSPHATASE_1"/>
    <property type="match status" value="1"/>
</dbReference>
<feature type="domain" description="Phosphatase tensin-type" evidence="3">
    <location>
        <begin position="1"/>
        <end position="78"/>
    </location>
</feature>
<accession>A0A0D3IJ58</accession>
<dbReference type="InterPro" id="IPR000387">
    <property type="entry name" value="Tyr_Pase_dom"/>
</dbReference>
<dbReference type="PROSITE" id="PS51181">
    <property type="entry name" value="PPASE_TENSIN"/>
    <property type="match status" value="1"/>
</dbReference>
<dbReference type="PROSITE" id="PS50056">
    <property type="entry name" value="TYR_PHOSPHATASE_2"/>
    <property type="match status" value="1"/>
</dbReference>
<dbReference type="GO" id="GO:0016314">
    <property type="term" value="F:phosphatidylinositol-3,4,5-trisphosphate 3-phosphatase activity"/>
    <property type="evidence" value="ECO:0007669"/>
    <property type="project" value="TreeGrafter"/>
</dbReference>
<dbReference type="Pfam" id="PF22784">
    <property type="entry name" value="PTP-SAK"/>
    <property type="match status" value="1"/>
</dbReference>
<dbReference type="AlphaFoldDB" id="A0A0D3IJ58"/>
<feature type="domain" description="Tyrosine specific protein phosphatases" evidence="2">
    <location>
        <begin position="3"/>
        <end position="40"/>
    </location>
</feature>
<dbReference type="InterPro" id="IPR029021">
    <property type="entry name" value="Prot-tyrosine_phosphatase-like"/>
</dbReference>